<feature type="domain" description="PAS" evidence="21">
    <location>
        <begin position="420"/>
        <end position="490"/>
    </location>
</feature>
<dbReference type="PANTHER" id="PTHR45339">
    <property type="entry name" value="HYBRID SIGNAL TRANSDUCTION HISTIDINE KINASE J"/>
    <property type="match status" value="1"/>
</dbReference>
<feature type="domain" description="PAC" evidence="22">
    <location>
        <begin position="494"/>
        <end position="546"/>
    </location>
</feature>
<feature type="domain" description="Response regulatory" evidence="20">
    <location>
        <begin position="1070"/>
        <end position="1189"/>
    </location>
</feature>
<dbReference type="Gene3D" id="2.10.70.100">
    <property type="match status" value="1"/>
</dbReference>
<gene>
    <name evidence="24" type="ORF">H5P27_14005</name>
</gene>
<dbReference type="SUPFAM" id="SSF47226">
    <property type="entry name" value="Histidine-containing phosphotransfer domain, HPT domain"/>
    <property type="match status" value="1"/>
</dbReference>
<dbReference type="Pfam" id="PF00512">
    <property type="entry name" value="HisKA"/>
    <property type="match status" value="1"/>
</dbReference>
<dbReference type="InterPro" id="IPR035965">
    <property type="entry name" value="PAS-like_dom_sf"/>
</dbReference>
<dbReference type="Pfam" id="PF02518">
    <property type="entry name" value="HATPase_c"/>
    <property type="match status" value="1"/>
</dbReference>
<dbReference type="SMART" id="SM00388">
    <property type="entry name" value="HisKA"/>
    <property type="match status" value="1"/>
</dbReference>
<dbReference type="PANTHER" id="PTHR45339:SF1">
    <property type="entry name" value="HYBRID SIGNAL TRANSDUCTION HISTIDINE KINASE J"/>
    <property type="match status" value="1"/>
</dbReference>
<keyword evidence="11" id="KW-1133">Transmembrane helix</keyword>
<feature type="domain" description="PAC" evidence="22">
    <location>
        <begin position="364"/>
        <end position="419"/>
    </location>
</feature>
<dbReference type="GO" id="GO:0071474">
    <property type="term" value="P:cellular hyperosmotic response"/>
    <property type="evidence" value="ECO:0007669"/>
    <property type="project" value="TreeGrafter"/>
</dbReference>
<dbReference type="RefSeq" id="WP_185661020.1">
    <property type="nucleotide sequence ID" value="NZ_CAWPOO010000012.1"/>
</dbReference>
<dbReference type="EMBL" id="JACHVC010000012">
    <property type="protein sequence ID" value="MBC2607163.1"/>
    <property type="molecule type" value="Genomic_DNA"/>
</dbReference>
<feature type="domain" description="Histidine kinase" evidence="19">
    <location>
        <begin position="692"/>
        <end position="914"/>
    </location>
</feature>
<dbReference type="InterPro" id="IPR036890">
    <property type="entry name" value="HATPase_C_sf"/>
</dbReference>
<dbReference type="Gene3D" id="3.30.565.10">
    <property type="entry name" value="Histidine kinase-like ATPase, C-terminal domain"/>
    <property type="match status" value="1"/>
</dbReference>
<dbReference type="CDD" id="cd16922">
    <property type="entry name" value="HATPase_EvgS-ArcB-TorS-like"/>
    <property type="match status" value="1"/>
</dbReference>
<keyword evidence="9" id="KW-0418">Kinase</keyword>
<dbReference type="InterPro" id="IPR011006">
    <property type="entry name" value="CheY-like_superfamily"/>
</dbReference>
<evidence type="ECO:0000256" key="1">
    <source>
        <dbReference type="ARBA" id="ARBA00000085"/>
    </source>
</evidence>
<feature type="domain" description="PAC" evidence="22">
    <location>
        <begin position="622"/>
        <end position="674"/>
    </location>
</feature>
<evidence type="ECO:0000256" key="3">
    <source>
        <dbReference type="ARBA" id="ARBA00012438"/>
    </source>
</evidence>
<keyword evidence="5 17" id="KW-0597">Phosphoprotein</keyword>
<dbReference type="PROSITE" id="PS50894">
    <property type="entry name" value="HPT"/>
    <property type="match status" value="1"/>
</dbReference>
<keyword evidence="25" id="KW-1185">Reference proteome</keyword>
<reference evidence="24 25" key="1">
    <citation type="submission" date="2020-07" db="EMBL/GenBank/DDBJ databases">
        <authorList>
            <person name="Feng X."/>
        </authorList>
    </citation>
    <scope>NUCLEOTIDE SEQUENCE [LARGE SCALE GENOMIC DNA]</scope>
    <source>
        <strain evidence="24 25">JCM23202</strain>
    </source>
</reference>
<dbReference type="InterPro" id="IPR000014">
    <property type="entry name" value="PAS"/>
</dbReference>
<feature type="modified residue" description="4-aspartylphosphate" evidence="17">
    <location>
        <position position="1119"/>
    </location>
</feature>
<dbReference type="GO" id="GO:0000155">
    <property type="term" value="F:phosphorelay sensor kinase activity"/>
    <property type="evidence" value="ECO:0007669"/>
    <property type="project" value="InterPro"/>
</dbReference>
<dbReference type="InterPro" id="IPR013655">
    <property type="entry name" value="PAS_fold_3"/>
</dbReference>
<evidence type="ECO:0000259" key="22">
    <source>
        <dbReference type="PROSITE" id="PS50113"/>
    </source>
</evidence>
<dbReference type="InterPro" id="IPR004358">
    <property type="entry name" value="Sig_transdc_His_kin-like_C"/>
</dbReference>
<evidence type="ECO:0000259" key="23">
    <source>
        <dbReference type="PROSITE" id="PS50894"/>
    </source>
</evidence>
<dbReference type="Gene3D" id="3.30.450.20">
    <property type="entry name" value="PAS domain"/>
    <property type="match status" value="5"/>
</dbReference>
<dbReference type="InterPro" id="IPR001610">
    <property type="entry name" value="PAC"/>
</dbReference>
<keyword evidence="18" id="KW-0175">Coiled coil</keyword>
<dbReference type="Gene3D" id="1.10.287.130">
    <property type="match status" value="1"/>
</dbReference>
<evidence type="ECO:0000256" key="5">
    <source>
        <dbReference type="ARBA" id="ARBA00022553"/>
    </source>
</evidence>
<dbReference type="FunFam" id="3.30.565.10:FF:000010">
    <property type="entry name" value="Sensor histidine kinase RcsC"/>
    <property type="match status" value="1"/>
</dbReference>
<dbReference type="Gene3D" id="3.40.50.2300">
    <property type="match status" value="1"/>
</dbReference>
<dbReference type="GO" id="GO:0005886">
    <property type="term" value="C:plasma membrane"/>
    <property type="evidence" value="ECO:0007669"/>
    <property type="project" value="UniProtKB-SubCell"/>
</dbReference>
<dbReference type="InterPro" id="IPR036641">
    <property type="entry name" value="HPT_dom_sf"/>
</dbReference>
<accession>A0A7X1B7M2</accession>
<feature type="modified residue" description="Phosphohistidine" evidence="16">
    <location>
        <position position="1264"/>
    </location>
</feature>
<evidence type="ECO:0000256" key="17">
    <source>
        <dbReference type="PROSITE-ProRule" id="PRU00169"/>
    </source>
</evidence>
<dbReference type="CDD" id="cd17546">
    <property type="entry name" value="REC_hyHK_CKI1_RcsC-like"/>
    <property type="match status" value="1"/>
</dbReference>
<evidence type="ECO:0000256" key="2">
    <source>
        <dbReference type="ARBA" id="ARBA00004651"/>
    </source>
</evidence>
<dbReference type="Pfam" id="PF13426">
    <property type="entry name" value="PAS_9"/>
    <property type="match status" value="2"/>
</dbReference>
<feature type="domain" description="HPt" evidence="23">
    <location>
        <begin position="1225"/>
        <end position="1321"/>
    </location>
</feature>
<keyword evidence="6" id="KW-0808">Transferase</keyword>
<dbReference type="SMART" id="SM00448">
    <property type="entry name" value="REC"/>
    <property type="match status" value="1"/>
</dbReference>
<dbReference type="SUPFAM" id="SSF52172">
    <property type="entry name" value="CheY-like"/>
    <property type="match status" value="1"/>
</dbReference>
<dbReference type="InterPro" id="IPR001789">
    <property type="entry name" value="Sig_transdc_resp-reg_receiver"/>
</dbReference>
<keyword evidence="8" id="KW-0547">Nucleotide-binding</keyword>
<dbReference type="SMART" id="SM00387">
    <property type="entry name" value="HATPase_c"/>
    <property type="match status" value="1"/>
</dbReference>
<comment type="subunit">
    <text evidence="14">At low DSF concentrations, interacts with RpfF.</text>
</comment>
<dbReference type="PROSITE" id="PS50112">
    <property type="entry name" value="PAS"/>
    <property type="match status" value="3"/>
</dbReference>
<dbReference type="PROSITE" id="PS50113">
    <property type="entry name" value="PAC"/>
    <property type="match status" value="4"/>
</dbReference>
<dbReference type="CDD" id="cd00082">
    <property type="entry name" value="HisKA"/>
    <property type="match status" value="1"/>
</dbReference>
<keyword evidence="12" id="KW-0902">Two-component regulatory system</keyword>
<evidence type="ECO:0000256" key="18">
    <source>
        <dbReference type="SAM" id="Coils"/>
    </source>
</evidence>
<evidence type="ECO:0000256" key="7">
    <source>
        <dbReference type="ARBA" id="ARBA00022692"/>
    </source>
</evidence>
<evidence type="ECO:0000256" key="6">
    <source>
        <dbReference type="ARBA" id="ARBA00022679"/>
    </source>
</evidence>
<comment type="catalytic activity">
    <reaction evidence="1">
        <text>ATP + protein L-histidine = ADP + protein N-phospho-L-histidine.</text>
        <dbReference type="EC" id="2.7.13.3"/>
    </reaction>
</comment>
<organism evidence="24 25">
    <name type="scientific">Pelagicoccus albus</name>
    <dbReference type="NCBI Taxonomy" id="415222"/>
    <lineage>
        <taxon>Bacteria</taxon>
        <taxon>Pseudomonadati</taxon>
        <taxon>Verrucomicrobiota</taxon>
        <taxon>Opitutia</taxon>
        <taxon>Puniceicoccales</taxon>
        <taxon>Pelagicoccaceae</taxon>
        <taxon>Pelagicoccus</taxon>
    </lineage>
</organism>
<feature type="domain" description="PAS" evidence="21">
    <location>
        <begin position="278"/>
        <end position="324"/>
    </location>
</feature>
<evidence type="ECO:0000313" key="24">
    <source>
        <dbReference type="EMBL" id="MBC2607163.1"/>
    </source>
</evidence>
<evidence type="ECO:0000256" key="8">
    <source>
        <dbReference type="ARBA" id="ARBA00022741"/>
    </source>
</evidence>
<dbReference type="Proteomes" id="UP000526501">
    <property type="component" value="Unassembled WGS sequence"/>
</dbReference>
<proteinExistence type="predicted"/>
<feature type="coiled-coil region" evidence="18">
    <location>
        <begin position="665"/>
        <end position="692"/>
    </location>
</feature>
<evidence type="ECO:0000256" key="4">
    <source>
        <dbReference type="ARBA" id="ARBA00022475"/>
    </source>
</evidence>
<dbReference type="InterPro" id="IPR003594">
    <property type="entry name" value="HATPase_dom"/>
</dbReference>
<dbReference type="InterPro" id="IPR036097">
    <property type="entry name" value="HisK_dim/P_sf"/>
</dbReference>
<dbReference type="Pfam" id="PF00072">
    <property type="entry name" value="Response_reg"/>
    <property type="match status" value="1"/>
</dbReference>
<feature type="domain" description="PAC" evidence="22">
    <location>
        <begin position="96"/>
        <end position="150"/>
    </location>
</feature>
<evidence type="ECO:0000256" key="16">
    <source>
        <dbReference type="PROSITE-ProRule" id="PRU00110"/>
    </source>
</evidence>
<dbReference type="SMART" id="SM00091">
    <property type="entry name" value="PAS"/>
    <property type="match status" value="4"/>
</dbReference>
<evidence type="ECO:0000259" key="21">
    <source>
        <dbReference type="PROSITE" id="PS50112"/>
    </source>
</evidence>
<dbReference type="SUPFAM" id="SSF47384">
    <property type="entry name" value="Homodimeric domain of signal transducing histidine kinase"/>
    <property type="match status" value="1"/>
</dbReference>
<evidence type="ECO:0000259" key="19">
    <source>
        <dbReference type="PROSITE" id="PS50109"/>
    </source>
</evidence>
<name>A0A7X1B7M2_9BACT</name>
<evidence type="ECO:0000256" key="15">
    <source>
        <dbReference type="ARBA" id="ARBA00068150"/>
    </source>
</evidence>
<dbReference type="SMART" id="SM00086">
    <property type="entry name" value="PAC"/>
    <property type="match status" value="5"/>
</dbReference>
<feature type="domain" description="PAS" evidence="21">
    <location>
        <begin position="40"/>
        <end position="71"/>
    </location>
</feature>
<dbReference type="PRINTS" id="PR00344">
    <property type="entry name" value="BCTRLSENSOR"/>
</dbReference>
<evidence type="ECO:0000256" key="12">
    <source>
        <dbReference type="ARBA" id="ARBA00023012"/>
    </source>
</evidence>
<dbReference type="Pfam" id="PF08447">
    <property type="entry name" value="PAS_3"/>
    <property type="match status" value="2"/>
</dbReference>
<protein>
    <recommendedName>
        <fullName evidence="15">Sensory/regulatory protein RpfC</fullName>
        <ecNumber evidence="3">2.7.13.3</ecNumber>
    </recommendedName>
</protein>
<evidence type="ECO:0000256" key="11">
    <source>
        <dbReference type="ARBA" id="ARBA00022989"/>
    </source>
</evidence>
<dbReference type="InterPro" id="IPR005467">
    <property type="entry name" value="His_kinase_dom"/>
</dbReference>
<comment type="subcellular location">
    <subcellularLocation>
        <location evidence="2">Cell membrane</location>
        <topology evidence="2">Multi-pass membrane protein</topology>
    </subcellularLocation>
</comment>
<dbReference type="NCBIfam" id="TIGR00229">
    <property type="entry name" value="sensory_box"/>
    <property type="match status" value="3"/>
</dbReference>
<comment type="caution">
    <text evidence="24">The sequence shown here is derived from an EMBL/GenBank/DDBJ whole genome shotgun (WGS) entry which is preliminary data.</text>
</comment>
<evidence type="ECO:0000313" key="25">
    <source>
        <dbReference type="Proteomes" id="UP000526501"/>
    </source>
</evidence>
<sequence>MRPNSKNSDGRAPKSDEALASSSVITAEALLDCLDDHMIVAITDPKGVITYVNDQFCALSEYSREELVGKTHKVVNSGYHSVAFWKGLWGAISSGKCWKGQICNRSKSGDLYWVQTSIKPIYNAEGEITQYVSCRTDITSQKKIESKLLHAKAQFQDASRIAKIGSWELDLVKGELDWSWATKQIHEVPLDYVPTLESALEFYQEGEIRDSVEKLVEKAVADGEPFDREIQIVTHSGRRKWIRSIGQAEMVNKKVVRLFGVIQDIDAELRAREESQRNASVIRGLVDSANELAFVATDPDGIISIFNVGAEKLTGYEASEVIGKATPAIFHLDEEIDGKARELSERFGKKIEGFEAFSEIPMRKGSELSYATYVRRDGTRVPVSLIVTCLRDGSGDIAGFLGVSRDASAQAEAENQLRESELRFRGSFENSGIGMMILSPRGALEDFNKSISEMFGYSLEQMRSMRLRDVIHPDDYYSALIKFKETLSGKRNHFVLESRYIGADGSIVWARVNASLIRRPNGDPVHFILQVENISETKSISKRMKETSERLSLAVAAGGIGIWELRLSTGTVIFDDQMFKLYGIEKESFEGRVEEWSNTLHPDDLPQALQALEDGKNGVCDINTRFRIIRPDGKIRYLRAMSVLDRDSQGRPVRLVGTNWDVTDNFEQEEALLRLAEQAEEANQAKSQFLANMSHEIRTPINGVIGMTTLLLDSPGLTEEQSRQARIIKSSGESLLALINDILDFSKVEAGRIDLEVLDFDVRSLLSDLDSLLSQKAREKNLEFICSAASNVPRRLQGDPSRLRQILLNLAGNAVKFTAEGEVRIDVSVDSRTDEGVMLRFNVKDTGIGIAESKRKNLFTEFTQADSSTTRLYGGTGLGLAISKQLVNLMGGEIDFESVENQGTDFWFTSFLRYSEDEYAESELNNLRGRVALVVSQRSELSVPLDKRLRKVGVDTKHCRSSLAALAMLKQMRDKESRLDYLFYDQAGNDKSVETLASELKQEPGYEELPVVALLDDGSPVDEWTLPTLYFPLVPFDLHAVLLGNQLTPVEEKEEGGIITAEKFASRDAKILIAEDNFVNQMVVRGLLEKVGLNADTAANGLEALEAMGRIRYDLVLMDVQMPEMDGLEATRRVRAGEIGDASKDIPIIALTAHALPEDRIVCLNAGMSDYITKPVEPAALFSLLDKVLPQRVEKAEVVEQPVEEESEDNSVFSPAAFLERMLEDEALAMEIANLALQDYEKYRGNLKEIFENGSTEDLHRYTHSLKGVSANVCCEKLRSEAERLDMKTRRGEFEEVRQSYQEFSSLLDETMFALKRYLDN</sequence>
<keyword evidence="13" id="KW-0472">Membrane</keyword>
<dbReference type="FunFam" id="1.10.287.130:FF:000002">
    <property type="entry name" value="Two-component osmosensing histidine kinase"/>
    <property type="match status" value="1"/>
</dbReference>
<dbReference type="InterPro" id="IPR003661">
    <property type="entry name" value="HisK_dim/P_dom"/>
</dbReference>
<dbReference type="InterPro" id="IPR000700">
    <property type="entry name" value="PAS-assoc_C"/>
</dbReference>
<evidence type="ECO:0000256" key="14">
    <source>
        <dbReference type="ARBA" id="ARBA00064003"/>
    </source>
</evidence>
<evidence type="ECO:0000259" key="20">
    <source>
        <dbReference type="PROSITE" id="PS50110"/>
    </source>
</evidence>
<dbReference type="CDD" id="cd00130">
    <property type="entry name" value="PAS"/>
    <property type="match status" value="4"/>
</dbReference>
<dbReference type="Gene3D" id="1.20.120.160">
    <property type="entry name" value="HPT domain"/>
    <property type="match status" value="1"/>
</dbReference>
<dbReference type="PROSITE" id="PS50109">
    <property type="entry name" value="HIS_KIN"/>
    <property type="match status" value="1"/>
</dbReference>
<evidence type="ECO:0000256" key="9">
    <source>
        <dbReference type="ARBA" id="ARBA00022777"/>
    </source>
</evidence>
<dbReference type="InterPro" id="IPR008207">
    <property type="entry name" value="Sig_transdc_His_kin_Hpt_dom"/>
</dbReference>
<keyword evidence="7" id="KW-0812">Transmembrane</keyword>
<dbReference type="EC" id="2.7.13.3" evidence="3"/>
<evidence type="ECO:0000256" key="10">
    <source>
        <dbReference type="ARBA" id="ARBA00022840"/>
    </source>
</evidence>
<dbReference type="SUPFAM" id="SSF55874">
    <property type="entry name" value="ATPase domain of HSP90 chaperone/DNA topoisomerase II/histidine kinase"/>
    <property type="match status" value="1"/>
</dbReference>
<keyword evidence="10" id="KW-0067">ATP-binding</keyword>
<dbReference type="SUPFAM" id="SSF55785">
    <property type="entry name" value="PYP-like sensor domain (PAS domain)"/>
    <property type="match status" value="5"/>
</dbReference>
<dbReference type="GO" id="GO:0005524">
    <property type="term" value="F:ATP binding"/>
    <property type="evidence" value="ECO:0007669"/>
    <property type="project" value="UniProtKB-KW"/>
</dbReference>
<keyword evidence="4" id="KW-1003">Cell membrane</keyword>
<evidence type="ECO:0000256" key="13">
    <source>
        <dbReference type="ARBA" id="ARBA00023136"/>
    </source>
</evidence>
<dbReference type="PROSITE" id="PS50110">
    <property type="entry name" value="RESPONSE_REGULATORY"/>
    <property type="match status" value="1"/>
</dbReference>